<keyword evidence="3" id="KW-0963">Cytoplasm</keyword>
<feature type="domain" description="Tyrosine specific protein phosphatases" evidence="10">
    <location>
        <begin position="262"/>
        <end position="337"/>
    </location>
</feature>
<dbReference type="OrthoDB" id="10253954at2759"/>
<dbReference type="GO" id="GO:0005634">
    <property type="term" value="C:nucleus"/>
    <property type="evidence" value="ECO:0007669"/>
    <property type="project" value="TreeGrafter"/>
</dbReference>
<dbReference type="PROSITE" id="PS50056">
    <property type="entry name" value="TYR_PHOSPHATASE_2"/>
    <property type="match status" value="1"/>
</dbReference>
<dbReference type="STRING" id="268475.A0A0V1HHS9"/>
<evidence type="ECO:0000256" key="5">
    <source>
        <dbReference type="ARBA" id="ARBA00022801"/>
    </source>
</evidence>
<reference evidence="11 12" key="1">
    <citation type="submission" date="2015-01" db="EMBL/GenBank/DDBJ databases">
        <title>Evolution of Trichinella species and genotypes.</title>
        <authorList>
            <person name="Korhonen P.K."/>
            <person name="Edoardo P."/>
            <person name="Giuseppe L.R."/>
            <person name="Gasser R.B."/>
        </authorList>
    </citation>
    <scope>NUCLEOTIDE SEQUENCE [LARGE SCALE GENOMIC DNA]</scope>
    <source>
        <strain evidence="11">ISS1029</strain>
    </source>
</reference>
<evidence type="ECO:0000256" key="3">
    <source>
        <dbReference type="ARBA" id="ARBA00022490"/>
    </source>
</evidence>
<evidence type="ECO:0000256" key="7">
    <source>
        <dbReference type="ARBA" id="ARBA00034734"/>
    </source>
</evidence>
<dbReference type="FunFam" id="3.90.190.10:FF:000045">
    <property type="entry name" value="Tyrosine-protein phosphatase non-receptor type 12"/>
    <property type="match status" value="1"/>
</dbReference>
<keyword evidence="4" id="KW-0597">Phosphoprotein</keyword>
<evidence type="ECO:0000256" key="1">
    <source>
        <dbReference type="ARBA" id="ARBA00004496"/>
    </source>
</evidence>
<dbReference type="InterPro" id="IPR003595">
    <property type="entry name" value="Tyr_Pase_cat"/>
</dbReference>
<dbReference type="PANTHER" id="PTHR45983">
    <property type="entry name" value="TYROSINE PHOSPHATSE N18, PUTATIVE-RELATED"/>
    <property type="match status" value="1"/>
</dbReference>
<dbReference type="SUPFAM" id="SSF52799">
    <property type="entry name" value="(Phosphotyrosine protein) phosphatases II"/>
    <property type="match status" value="1"/>
</dbReference>
<dbReference type="Pfam" id="PF00102">
    <property type="entry name" value="Y_phosphatase"/>
    <property type="match status" value="1"/>
</dbReference>
<dbReference type="GO" id="GO:0004726">
    <property type="term" value="F:non-membrane spanning protein tyrosine phosphatase activity"/>
    <property type="evidence" value="ECO:0007669"/>
    <property type="project" value="InterPro"/>
</dbReference>
<dbReference type="EC" id="3.1.3.48" evidence="2"/>
<evidence type="ECO:0000256" key="6">
    <source>
        <dbReference type="ARBA" id="ARBA00022912"/>
    </source>
</evidence>
<evidence type="ECO:0000256" key="2">
    <source>
        <dbReference type="ARBA" id="ARBA00013064"/>
    </source>
</evidence>
<dbReference type="EMBL" id="JYDP01000063">
    <property type="protein sequence ID" value="KRZ10138.1"/>
    <property type="molecule type" value="Genomic_DNA"/>
</dbReference>
<dbReference type="Gene3D" id="3.90.190.10">
    <property type="entry name" value="Protein tyrosine phosphatase superfamily"/>
    <property type="match status" value="1"/>
</dbReference>
<keyword evidence="11" id="KW-0675">Receptor</keyword>
<dbReference type="SMART" id="SM00194">
    <property type="entry name" value="PTPc"/>
    <property type="match status" value="1"/>
</dbReference>
<organism evidence="11 12">
    <name type="scientific">Trichinella zimbabwensis</name>
    <dbReference type="NCBI Taxonomy" id="268475"/>
    <lineage>
        <taxon>Eukaryota</taxon>
        <taxon>Metazoa</taxon>
        <taxon>Ecdysozoa</taxon>
        <taxon>Nematoda</taxon>
        <taxon>Enoplea</taxon>
        <taxon>Dorylaimia</taxon>
        <taxon>Trichinellida</taxon>
        <taxon>Trichinellidae</taxon>
        <taxon>Trichinella</taxon>
    </lineage>
</organism>
<dbReference type="InterPro" id="IPR047170">
    <property type="entry name" value="PTN12/18/22"/>
</dbReference>
<gene>
    <name evidence="11" type="primary">Ptpn12</name>
    <name evidence="11" type="ORF">T11_15515</name>
</gene>
<dbReference type="PANTHER" id="PTHR45983:SF2">
    <property type="entry name" value="PROTEIN-TYROSINE-PHOSPHATASE"/>
    <property type="match status" value="1"/>
</dbReference>
<keyword evidence="6" id="KW-0904">Protein phosphatase</keyword>
<feature type="compositionally biased region" description="Acidic residues" evidence="8">
    <location>
        <begin position="442"/>
        <end position="455"/>
    </location>
</feature>
<evidence type="ECO:0000256" key="4">
    <source>
        <dbReference type="ARBA" id="ARBA00022553"/>
    </source>
</evidence>
<dbReference type="Proteomes" id="UP000055024">
    <property type="component" value="Unassembled WGS sequence"/>
</dbReference>
<feature type="compositionally biased region" description="Basic and acidic residues" evidence="8">
    <location>
        <begin position="404"/>
        <end position="413"/>
    </location>
</feature>
<dbReference type="SMART" id="SM00404">
    <property type="entry name" value="PTPc_motif"/>
    <property type="match status" value="1"/>
</dbReference>
<evidence type="ECO:0000313" key="12">
    <source>
        <dbReference type="Proteomes" id="UP000055024"/>
    </source>
</evidence>
<evidence type="ECO:0000259" key="10">
    <source>
        <dbReference type="PROSITE" id="PS50056"/>
    </source>
</evidence>
<evidence type="ECO:0000259" key="9">
    <source>
        <dbReference type="PROSITE" id="PS50055"/>
    </source>
</evidence>
<dbReference type="InterPro" id="IPR016130">
    <property type="entry name" value="Tyr_Pase_AS"/>
</dbReference>
<accession>A0A0V1HHS9</accession>
<comment type="subcellular location">
    <subcellularLocation>
        <location evidence="1">Cytoplasm</location>
    </subcellularLocation>
</comment>
<sequence length="455" mass="51747">VEHFVDACSLKFFYKEFNFIFKIRILNDAASVSQLHLSAEMDNSPQGTAPVTTALPLVSFMRKFIADVRQNEITADNIYSDYALQFLKIRLDSDEMRDLSQYSSEIGAKKENTLKNRYRDILPYDFNRVKLLSGSSSSDYINASYLNGCNGKVAYIATQGPLENTCDDFWSMVVQSHCKTIVMLCELIEDGNVKCFKYWPGLRDKKQYGNVRVCLVEENRINRHFTVRKLTIRADNEKRDVKQFHFHQWPDHSTPEEVEPLIEFLRLVREHQSEFCTEPVVVHCSAGCGRTGTFCGLDFVYCLYKTGRLTEEFSIYKLIFDFRRQRSSMVQTREQYVLLHQSVCILFEQFLADFGLDANITDNAVESASSSGEGKEEAASSHDRMESPVQTVTLCPPPKSKKVITKEDTHDGDSSVEGNSKGRCFAADEKLSTQQNGASESTEVDDDDDSSEGNE</sequence>
<feature type="domain" description="Tyrosine-protein phosphatase" evidence="9">
    <location>
        <begin position="82"/>
        <end position="346"/>
    </location>
</feature>
<evidence type="ECO:0000256" key="8">
    <source>
        <dbReference type="SAM" id="MobiDB-lite"/>
    </source>
</evidence>
<feature type="non-terminal residue" evidence="11">
    <location>
        <position position="1"/>
    </location>
</feature>
<feature type="region of interest" description="Disordered" evidence="8">
    <location>
        <begin position="365"/>
        <end position="455"/>
    </location>
</feature>
<dbReference type="InterPro" id="IPR029021">
    <property type="entry name" value="Prot-tyrosine_phosphatase-like"/>
</dbReference>
<comment type="caution">
    <text evidence="11">The sequence shown here is derived from an EMBL/GenBank/DDBJ whole genome shotgun (WGS) entry which is preliminary data.</text>
</comment>
<dbReference type="GO" id="GO:0005737">
    <property type="term" value="C:cytoplasm"/>
    <property type="evidence" value="ECO:0007669"/>
    <property type="project" value="UniProtKB-SubCell"/>
</dbReference>
<dbReference type="InterPro" id="IPR000387">
    <property type="entry name" value="Tyr_Pase_dom"/>
</dbReference>
<dbReference type="InterPro" id="IPR000242">
    <property type="entry name" value="PTP_cat"/>
</dbReference>
<name>A0A0V1HHS9_9BILA</name>
<evidence type="ECO:0000313" key="11">
    <source>
        <dbReference type="EMBL" id="KRZ10138.1"/>
    </source>
</evidence>
<dbReference type="PRINTS" id="PR00700">
    <property type="entry name" value="PRTYPHPHTASE"/>
</dbReference>
<comment type="similarity">
    <text evidence="7">Belongs to the protein-tyrosine phosphatase family. Non-receptor class 4 subfamily.</text>
</comment>
<keyword evidence="5" id="KW-0378">Hydrolase</keyword>
<keyword evidence="12" id="KW-1185">Reference proteome</keyword>
<feature type="compositionally biased region" description="Basic and acidic residues" evidence="8">
    <location>
        <begin position="373"/>
        <end position="386"/>
    </location>
</feature>
<proteinExistence type="inferred from homology"/>
<protein>
    <recommendedName>
        <fullName evidence="2">protein-tyrosine-phosphatase</fullName>
        <ecNumber evidence="2">3.1.3.48</ecNumber>
    </recommendedName>
</protein>
<dbReference type="PROSITE" id="PS50055">
    <property type="entry name" value="TYR_PHOSPHATASE_PTP"/>
    <property type="match status" value="1"/>
</dbReference>
<dbReference type="AlphaFoldDB" id="A0A0V1HHS9"/>
<dbReference type="PROSITE" id="PS00383">
    <property type="entry name" value="TYR_PHOSPHATASE_1"/>
    <property type="match status" value="1"/>
</dbReference>